<keyword evidence="8" id="KW-0175">Coiled coil</keyword>
<protein>
    <submittedName>
        <fullName evidence="9">Outer membrane protein TolC</fullName>
    </submittedName>
</protein>
<keyword evidence="3" id="KW-0813">Transport</keyword>
<dbReference type="InterPro" id="IPR003423">
    <property type="entry name" value="OMP_efflux"/>
</dbReference>
<dbReference type="EMBL" id="RCCT01000009">
    <property type="protein sequence ID" value="RLJ98544.1"/>
    <property type="molecule type" value="Genomic_DNA"/>
</dbReference>
<dbReference type="PANTHER" id="PTHR30026">
    <property type="entry name" value="OUTER MEMBRANE PROTEIN TOLC"/>
    <property type="match status" value="1"/>
</dbReference>
<comment type="subcellular location">
    <subcellularLocation>
        <location evidence="1">Cell outer membrane</location>
    </subcellularLocation>
</comment>
<name>A0A497YW95_9RHOB</name>
<organism evidence="9 10">
    <name type="scientific">Ruegeria conchae</name>
    <dbReference type="NCBI Taxonomy" id="981384"/>
    <lineage>
        <taxon>Bacteria</taxon>
        <taxon>Pseudomonadati</taxon>
        <taxon>Pseudomonadota</taxon>
        <taxon>Alphaproteobacteria</taxon>
        <taxon>Rhodobacterales</taxon>
        <taxon>Roseobacteraceae</taxon>
        <taxon>Ruegeria</taxon>
    </lineage>
</organism>
<keyword evidence="4" id="KW-1134">Transmembrane beta strand</keyword>
<dbReference type="RefSeq" id="WP_010443456.1">
    <property type="nucleotide sequence ID" value="NZ_AEYW01000024.1"/>
</dbReference>
<accession>A0A497YW95</accession>
<comment type="similarity">
    <text evidence="2">Belongs to the outer membrane factor (OMF) (TC 1.B.17) family.</text>
</comment>
<dbReference type="GO" id="GO:0015288">
    <property type="term" value="F:porin activity"/>
    <property type="evidence" value="ECO:0007669"/>
    <property type="project" value="TreeGrafter"/>
</dbReference>
<evidence type="ECO:0000256" key="8">
    <source>
        <dbReference type="SAM" id="Coils"/>
    </source>
</evidence>
<dbReference type="OrthoDB" id="9814637at2"/>
<dbReference type="PANTHER" id="PTHR30026:SF20">
    <property type="entry name" value="OUTER MEMBRANE PROTEIN TOLC"/>
    <property type="match status" value="1"/>
</dbReference>
<dbReference type="GO" id="GO:0009279">
    <property type="term" value="C:cell outer membrane"/>
    <property type="evidence" value="ECO:0007669"/>
    <property type="project" value="UniProtKB-SubCell"/>
</dbReference>
<keyword evidence="5" id="KW-0812">Transmembrane</keyword>
<evidence type="ECO:0000256" key="3">
    <source>
        <dbReference type="ARBA" id="ARBA00022448"/>
    </source>
</evidence>
<dbReference type="PROSITE" id="PS51257">
    <property type="entry name" value="PROKAR_LIPOPROTEIN"/>
    <property type="match status" value="1"/>
</dbReference>
<dbReference type="Pfam" id="PF02321">
    <property type="entry name" value="OEP"/>
    <property type="match status" value="2"/>
</dbReference>
<proteinExistence type="inferred from homology"/>
<evidence type="ECO:0000313" key="9">
    <source>
        <dbReference type="EMBL" id="RLJ98544.1"/>
    </source>
</evidence>
<keyword evidence="10" id="KW-1185">Reference proteome</keyword>
<reference evidence="9 10" key="1">
    <citation type="submission" date="2018-10" db="EMBL/GenBank/DDBJ databases">
        <title>Genomic Encyclopedia of Archaeal and Bacterial Type Strains, Phase II (KMG-II): from individual species to whole genera.</title>
        <authorList>
            <person name="Goeker M."/>
        </authorList>
    </citation>
    <scope>NUCLEOTIDE SEQUENCE [LARGE SCALE GENOMIC DNA]</scope>
    <source>
        <strain evidence="9 10">DSM 29317</strain>
    </source>
</reference>
<dbReference type="GO" id="GO:0015562">
    <property type="term" value="F:efflux transmembrane transporter activity"/>
    <property type="evidence" value="ECO:0007669"/>
    <property type="project" value="InterPro"/>
</dbReference>
<gene>
    <name evidence="9" type="ORF">CLV75_4245</name>
</gene>
<evidence type="ECO:0000256" key="2">
    <source>
        <dbReference type="ARBA" id="ARBA00007613"/>
    </source>
</evidence>
<dbReference type="STRING" id="981384.GCA_000192475_00359"/>
<evidence type="ECO:0000256" key="4">
    <source>
        <dbReference type="ARBA" id="ARBA00022452"/>
    </source>
</evidence>
<evidence type="ECO:0000256" key="6">
    <source>
        <dbReference type="ARBA" id="ARBA00023136"/>
    </source>
</evidence>
<comment type="caution">
    <text evidence="9">The sequence shown here is derived from an EMBL/GenBank/DDBJ whole genome shotgun (WGS) entry which is preliminary data.</text>
</comment>
<evidence type="ECO:0000313" key="10">
    <source>
        <dbReference type="Proteomes" id="UP000271700"/>
    </source>
</evidence>
<dbReference type="Gene3D" id="1.20.1600.10">
    <property type="entry name" value="Outer membrane efflux proteins (OEP)"/>
    <property type="match status" value="1"/>
</dbReference>
<keyword evidence="7" id="KW-0998">Cell outer membrane</keyword>
<sequence length="438" mass="47363">MKAWLSVLITTIVLAGCTEDIQGTQSFDPTAKPVEVPASGRNNLKGSVAHTDFAELVRTSVATSPTTAAGTANVLASKSRIDAEQGAFLPQIEAETSLTSGGDPVPILRLSQIIYDGGKVNSRVGLRQIEARQTWLSELSELNALSFEAIETIVNLDRNRRLEQQARQNLDRTDILVDDLQSRFDAGAGSVADLLAGQGRRSNAETELAQAQTEVELATANWVEVFGTRPGVIPTIPPAPALAGSSAHEMVERSPRLRTQVAVSQVRQQEVIVAERATRPTLSAILETDFDQGFIDDGAQARLGVTVPIYQGGSSRANVKTARANLQQSQADEEELRRELQRNLSRALEETNSIQRRLATARRAVEINEQALDAARGQFNIGRSTLVQILDALRELNLAQVRVIQLEAQARRAEYAVLAVTGDILDALGVAQPTDPTL</sequence>
<dbReference type="InterPro" id="IPR051906">
    <property type="entry name" value="TolC-like"/>
</dbReference>
<dbReference type="GO" id="GO:1990281">
    <property type="term" value="C:efflux pump complex"/>
    <property type="evidence" value="ECO:0007669"/>
    <property type="project" value="TreeGrafter"/>
</dbReference>
<keyword evidence="6" id="KW-0472">Membrane</keyword>
<evidence type="ECO:0000256" key="7">
    <source>
        <dbReference type="ARBA" id="ARBA00023237"/>
    </source>
</evidence>
<dbReference type="SUPFAM" id="SSF56954">
    <property type="entry name" value="Outer membrane efflux proteins (OEP)"/>
    <property type="match status" value="1"/>
</dbReference>
<dbReference type="AlphaFoldDB" id="A0A497YW95"/>
<dbReference type="Proteomes" id="UP000271700">
    <property type="component" value="Unassembled WGS sequence"/>
</dbReference>
<evidence type="ECO:0000256" key="5">
    <source>
        <dbReference type="ARBA" id="ARBA00022692"/>
    </source>
</evidence>
<feature type="coiled-coil region" evidence="8">
    <location>
        <begin position="319"/>
        <end position="357"/>
    </location>
</feature>
<evidence type="ECO:0000256" key="1">
    <source>
        <dbReference type="ARBA" id="ARBA00004442"/>
    </source>
</evidence>